<dbReference type="RefSeq" id="WP_034435550.1">
    <property type="nucleotide sequence ID" value="NZ_CBTK010000278.1"/>
</dbReference>
<comment type="caution">
    <text evidence="2">The sequence shown here is derived from an EMBL/GenBank/DDBJ whole genome shotgun (WGS) entry which is preliminary data.</text>
</comment>
<proteinExistence type="predicted"/>
<dbReference type="OrthoDB" id="5801353at2"/>
<dbReference type="Proteomes" id="UP000019184">
    <property type="component" value="Unassembled WGS sequence"/>
</dbReference>
<dbReference type="InterPro" id="IPR049250">
    <property type="entry name" value="DUF6883"/>
</dbReference>
<sequence>MKLPDLEHAFVRPEKITRYLLSEEHPVGRHKAKFFSRFGFSLPLWRYLETALLNHAIQHDVAQVETTPFGTSYMIDGPLLAPDGRAPQVRTVWFMETGQTTPYFVTAYPVKRAR</sequence>
<gene>
    <name evidence="2" type="ORF">BN874_610011</name>
</gene>
<name>A0A7U7GEV1_9GAMM</name>
<keyword evidence="3" id="KW-1185">Reference proteome</keyword>
<dbReference type="AlphaFoldDB" id="A0A7U7GEV1"/>
<dbReference type="EMBL" id="CBTK010000278">
    <property type="protein sequence ID" value="CDH46800.1"/>
    <property type="molecule type" value="Genomic_DNA"/>
</dbReference>
<dbReference type="Pfam" id="PF21814">
    <property type="entry name" value="DUF6883"/>
    <property type="match status" value="1"/>
</dbReference>
<evidence type="ECO:0000259" key="1">
    <source>
        <dbReference type="Pfam" id="PF21814"/>
    </source>
</evidence>
<evidence type="ECO:0000313" key="2">
    <source>
        <dbReference type="EMBL" id="CDH46800.1"/>
    </source>
</evidence>
<reference evidence="2 3" key="1">
    <citation type="journal article" date="2014" name="ISME J.">
        <title>Candidatus Competibacter-lineage genomes retrieved from metagenomes reveal functional metabolic diversity.</title>
        <authorList>
            <person name="McIlroy S.J."/>
            <person name="Albertsen M."/>
            <person name="Andresen E.K."/>
            <person name="Saunders A.M."/>
            <person name="Kristiansen R."/>
            <person name="Stokholm-Bjerregaard M."/>
            <person name="Nielsen K.L."/>
            <person name="Nielsen P.H."/>
        </authorList>
    </citation>
    <scope>NUCLEOTIDE SEQUENCE [LARGE SCALE GENOMIC DNA]</scope>
    <source>
        <strain evidence="2 3">Run_B_J11</strain>
    </source>
</reference>
<organism evidence="2 3">
    <name type="scientific">Candidatus Contendobacter odensis Run_B_J11</name>
    <dbReference type="NCBI Taxonomy" id="1400861"/>
    <lineage>
        <taxon>Bacteria</taxon>
        <taxon>Pseudomonadati</taxon>
        <taxon>Pseudomonadota</taxon>
        <taxon>Gammaproteobacteria</taxon>
        <taxon>Candidatus Competibacteraceae</taxon>
        <taxon>Candidatus Contendibacter</taxon>
    </lineage>
</organism>
<feature type="domain" description="DUF6883" evidence="1">
    <location>
        <begin position="2"/>
        <end position="111"/>
    </location>
</feature>
<protein>
    <recommendedName>
        <fullName evidence="1">DUF6883 domain-containing protein</fullName>
    </recommendedName>
</protein>
<accession>A0A7U7GEV1</accession>
<evidence type="ECO:0000313" key="3">
    <source>
        <dbReference type="Proteomes" id="UP000019184"/>
    </source>
</evidence>